<dbReference type="PROSITE" id="PS51257">
    <property type="entry name" value="PROKAR_LIPOPROTEIN"/>
    <property type="match status" value="1"/>
</dbReference>
<dbReference type="AlphaFoldDB" id="I5ARE7"/>
<gene>
    <name evidence="2" type="ORF">EubceDRAFT1_0521</name>
</gene>
<dbReference type="EMBL" id="CM001487">
    <property type="protein sequence ID" value="EIM56370.1"/>
    <property type="molecule type" value="Genomic_DNA"/>
</dbReference>
<evidence type="ECO:0000313" key="2">
    <source>
        <dbReference type="EMBL" id="EIM56370.1"/>
    </source>
</evidence>
<organism evidence="2 3">
    <name type="scientific">Eubacterium cellulosolvens (strain ATCC 43171 / JCM 9499 / 6)</name>
    <name type="common">Cillobacterium cellulosolvens</name>
    <dbReference type="NCBI Taxonomy" id="633697"/>
    <lineage>
        <taxon>Bacteria</taxon>
        <taxon>Bacillati</taxon>
        <taxon>Bacillota</taxon>
        <taxon>Clostridia</taxon>
        <taxon>Eubacteriales</taxon>
        <taxon>Eubacteriaceae</taxon>
        <taxon>Eubacterium</taxon>
    </lineage>
</organism>
<dbReference type="OrthoDB" id="2003971at2"/>
<evidence type="ECO:0000313" key="3">
    <source>
        <dbReference type="Proteomes" id="UP000005753"/>
    </source>
</evidence>
<keyword evidence="3" id="KW-1185">Reference proteome</keyword>
<accession>I5ARE7</accession>
<name>I5ARE7_EUBC6</name>
<feature type="compositionally biased region" description="Low complexity" evidence="1">
    <location>
        <begin position="43"/>
        <end position="56"/>
    </location>
</feature>
<dbReference type="Proteomes" id="UP000005753">
    <property type="component" value="Chromosome"/>
</dbReference>
<sequence>MKRGSLFAGLILLSGVLLAGCTITFRIPGKAKQPTPTPKVERTSSSSDDSATSSSDVNDWSDIFGNELQGNSSSDSTTVSSSSEGTGTSSSSSGSSVSKTPDKITNSTGGELSSETKAMLARLDTDYSKVKWGVVYNISKDYPGVVASVTPCKEGEDYKLVVAITNLYDKELTIYGDLKARAADDSEIGELTIYESHIGTGSTVINTIECDDKMPDGRVRWTDITIRTEDEKTYTPWEADWEMSGNPGDGMLTANVTITASNNGKLGTGDITGLLLDEQGYVIAVGESYISEATDGGKKAEASLLFFGDANDLKKTKDLASFANPVNY</sequence>
<reference evidence="2 3" key="1">
    <citation type="submission" date="2010-08" db="EMBL/GenBank/DDBJ databases">
        <authorList>
            <consortium name="US DOE Joint Genome Institute (JGI-PGF)"/>
            <person name="Lucas S."/>
            <person name="Copeland A."/>
            <person name="Lapidus A."/>
            <person name="Cheng J.-F."/>
            <person name="Bruce D."/>
            <person name="Goodwin L."/>
            <person name="Pitluck S."/>
            <person name="Land M.L."/>
            <person name="Hauser L."/>
            <person name="Chang Y.-J."/>
            <person name="Anderson I.J."/>
            <person name="Johnson E."/>
            <person name="Mulhopadhyay B."/>
            <person name="Kyrpides N."/>
            <person name="Woyke T.J."/>
        </authorList>
    </citation>
    <scope>NUCLEOTIDE SEQUENCE [LARGE SCALE GENOMIC DNA]</scope>
    <source>
        <strain evidence="2 3">6</strain>
    </source>
</reference>
<feature type="compositionally biased region" description="Low complexity" evidence="1">
    <location>
        <begin position="72"/>
        <end position="98"/>
    </location>
</feature>
<proteinExistence type="predicted"/>
<evidence type="ECO:0000256" key="1">
    <source>
        <dbReference type="SAM" id="MobiDB-lite"/>
    </source>
</evidence>
<feature type="region of interest" description="Disordered" evidence="1">
    <location>
        <begin position="28"/>
        <end position="111"/>
    </location>
</feature>
<protein>
    <recommendedName>
        <fullName evidence="4">Lipoprotein</fullName>
    </recommendedName>
</protein>
<dbReference type="eggNOG" id="ENOG50343Z4">
    <property type="taxonomic scope" value="Bacteria"/>
</dbReference>
<reference evidence="2 3" key="2">
    <citation type="submission" date="2012-02" db="EMBL/GenBank/DDBJ databases">
        <title>Improved High-Quality Draft sequence of Eubacterium cellulosolvens 6.</title>
        <authorList>
            <consortium name="US DOE Joint Genome Institute"/>
            <person name="Lucas S."/>
            <person name="Han J."/>
            <person name="Lapidus A."/>
            <person name="Cheng J.-F."/>
            <person name="Goodwin L."/>
            <person name="Pitluck S."/>
            <person name="Peters L."/>
            <person name="Mikhailova N."/>
            <person name="Gu W."/>
            <person name="Detter J.C."/>
            <person name="Han C."/>
            <person name="Tapia R."/>
            <person name="Land M."/>
            <person name="Hauser L."/>
            <person name="Kyrpides N."/>
            <person name="Ivanova N."/>
            <person name="Pagani I."/>
            <person name="Johnson E."/>
            <person name="Mukhopadhyay B."/>
            <person name="Anderson I."/>
            <person name="Woyke T."/>
        </authorList>
    </citation>
    <scope>NUCLEOTIDE SEQUENCE [LARGE SCALE GENOMIC DNA]</scope>
    <source>
        <strain evidence="2 3">6</strain>
    </source>
</reference>
<dbReference type="HOGENOM" id="CLU_846613_0_0_9"/>
<evidence type="ECO:0008006" key="4">
    <source>
        <dbReference type="Google" id="ProtNLM"/>
    </source>
</evidence>